<dbReference type="InterPro" id="IPR008949">
    <property type="entry name" value="Isoprenoid_synthase_dom_sf"/>
</dbReference>
<evidence type="ECO:0000313" key="2">
    <source>
        <dbReference type="Proteomes" id="UP000193061"/>
    </source>
</evidence>
<dbReference type="EMBL" id="FWFX01000006">
    <property type="protein sequence ID" value="SLN46447.1"/>
    <property type="molecule type" value="Genomic_DNA"/>
</dbReference>
<dbReference type="OrthoDB" id="9814909at2"/>
<protein>
    <submittedName>
        <fullName evidence="1">Squalene/phytoene synthase</fullName>
    </submittedName>
</protein>
<accession>A0A1X6ZBM6</accession>
<name>A0A1X6ZBM6_9RHOB</name>
<dbReference type="Proteomes" id="UP000193061">
    <property type="component" value="Unassembled WGS sequence"/>
</dbReference>
<dbReference type="InterPro" id="IPR002060">
    <property type="entry name" value="Squ/phyt_synthse"/>
</dbReference>
<sequence>MREDIAACAAIVEKGDPDRFRATMAAPVALRDKLFPLYAFNVEVARAPWLTEEPMIAEMRLQWWRDALEEIRAGGPVRRHEVTTPLAEVIDAEGVNLLDQLIAARRWDIYKEPFEDTAHFQSYLKDAAGNLLAVALRSTGTQCDTLAREFGYAQGVANWLRAVPNLEAAGRIPLVDGRPETVGKLAHEGLQFLHAARANKSSIPKQSQPALLPLWQTSGVLKRAARSPAKVGLGQLEVSPFRQNLGLLKATVFGI</sequence>
<organism evidence="1 2">
    <name type="scientific">Roseovarius albus</name>
    <dbReference type="NCBI Taxonomy" id="1247867"/>
    <lineage>
        <taxon>Bacteria</taxon>
        <taxon>Pseudomonadati</taxon>
        <taxon>Pseudomonadota</taxon>
        <taxon>Alphaproteobacteria</taxon>
        <taxon>Rhodobacterales</taxon>
        <taxon>Roseobacteraceae</taxon>
        <taxon>Roseovarius</taxon>
    </lineage>
</organism>
<dbReference type="RefSeq" id="WP_085805795.1">
    <property type="nucleotide sequence ID" value="NZ_FWFX01000006.1"/>
</dbReference>
<dbReference type="Gene3D" id="1.10.600.10">
    <property type="entry name" value="Farnesyl Diphosphate Synthase"/>
    <property type="match status" value="1"/>
</dbReference>
<reference evidence="1 2" key="1">
    <citation type="submission" date="2017-03" db="EMBL/GenBank/DDBJ databases">
        <authorList>
            <person name="Afonso C.L."/>
            <person name="Miller P.J."/>
            <person name="Scott M.A."/>
            <person name="Spackman E."/>
            <person name="Goraichik I."/>
            <person name="Dimitrov K.M."/>
            <person name="Suarez D.L."/>
            <person name="Swayne D.E."/>
        </authorList>
    </citation>
    <scope>NUCLEOTIDE SEQUENCE [LARGE SCALE GENOMIC DNA]</scope>
    <source>
        <strain evidence="1 2">CECT 7450</strain>
    </source>
</reference>
<dbReference type="Pfam" id="PF00494">
    <property type="entry name" value="SQS_PSY"/>
    <property type="match status" value="1"/>
</dbReference>
<dbReference type="AlphaFoldDB" id="A0A1X6ZBM6"/>
<keyword evidence="2" id="KW-1185">Reference proteome</keyword>
<dbReference type="SUPFAM" id="SSF48576">
    <property type="entry name" value="Terpenoid synthases"/>
    <property type="match status" value="1"/>
</dbReference>
<evidence type="ECO:0000313" key="1">
    <source>
        <dbReference type="EMBL" id="SLN46447.1"/>
    </source>
</evidence>
<proteinExistence type="predicted"/>
<gene>
    <name evidence="1" type="ORF">ROA7450_02282</name>
</gene>